<comment type="caution">
    <text evidence="18">The sequence shown here is derived from an EMBL/GenBank/DDBJ whole genome shotgun (WGS) entry which is preliminary data.</text>
</comment>
<dbReference type="SMART" id="SM00388">
    <property type="entry name" value="HisKA"/>
    <property type="match status" value="1"/>
</dbReference>
<dbReference type="CDD" id="cd06225">
    <property type="entry name" value="HAMP"/>
    <property type="match status" value="1"/>
</dbReference>
<evidence type="ECO:0000256" key="15">
    <source>
        <dbReference type="SAM" id="Phobius"/>
    </source>
</evidence>
<evidence type="ECO:0000256" key="8">
    <source>
        <dbReference type="ARBA" id="ARBA00022741"/>
    </source>
</evidence>
<evidence type="ECO:0000313" key="18">
    <source>
        <dbReference type="EMBL" id="CAH0993046.1"/>
    </source>
</evidence>
<evidence type="ECO:0000256" key="9">
    <source>
        <dbReference type="ARBA" id="ARBA00022777"/>
    </source>
</evidence>
<dbReference type="Pfam" id="PF00672">
    <property type="entry name" value="HAMP"/>
    <property type="match status" value="1"/>
</dbReference>
<dbReference type="InterPro" id="IPR003661">
    <property type="entry name" value="HisK_dim/P_dom"/>
</dbReference>
<evidence type="ECO:0000259" key="17">
    <source>
        <dbReference type="PROSITE" id="PS50885"/>
    </source>
</evidence>
<dbReference type="Pfam" id="PF00512">
    <property type="entry name" value="HisKA"/>
    <property type="match status" value="1"/>
</dbReference>
<evidence type="ECO:0000256" key="10">
    <source>
        <dbReference type="ARBA" id="ARBA00022840"/>
    </source>
</evidence>
<name>A0ABN8EL09_9GAMM</name>
<dbReference type="RefSeq" id="WP_237445728.1">
    <property type="nucleotide sequence ID" value="NZ_CAKLPX010000004.1"/>
</dbReference>
<dbReference type="SMART" id="SM00387">
    <property type="entry name" value="HATPase_c"/>
    <property type="match status" value="1"/>
</dbReference>
<dbReference type="PANTHER" id="PTHR45528:SF1">
    <property type="entry name" value="SENSOR HISTIDINE KINASE CPXA"/>
    <property type="match status" value="1"/>
</dbReference>
<feature type="transmembrane region" description="Helical" evidence="15">
    <location>
        <begin position="12"/>
        <end position="33"/>
    </location>
</feature>
<keyword evidence="10" id="KW-0067">ATP-binding</keyword>
<evidence type="ECO:0000256" key="11">
    <source>
        <dbReference type="ARBA" id="ARBA00022989"/>
    </source>
</evidence>
<feature type="region of interest" description="Disordered" evidence="14">
    <location>
        <begin position="90"/>
        <end position="116"/>
    </location>
</feature>
<dbReference type="CDD" id="cd00082">
    <property type="entry name" value="HisKA"/>
    <property type="match status" value="1"/>
</dbReference>
<keyword evidence="11 15" id="KW-1133">Transmembrane helix</keyword>
<dbReference type="PANTHER" id="PTHR45528">
    <property type="entry name" value="SENSOR HISTIDINE KINASE CPXA"/>
    <property type="match status" value="1"/>
</dbReference>
<sequence length="491" mass="55016">MFVKKLKYRLLLTILSINTLMLIVTIGLSTVSLDRGFLDYLNQSQASRAEKLAANLSGYYHTHHSWQRFADSKREWMKYIYRFSDVEGHAKSQFSPDGKEHDTGRLSHRHKQPRPTDLLGKSNTRFLLLDEKKQVIVGPSHIAIEDLVTVAIDLDDHAVGYLGFRQHTELASSIDRLFINQQRNNFIFIALGIFITSIIMAFFIAGRLSRPLKSMAEVTKKIAAGNYQVRATGKGGEELNTLSNTINVLAESLRQSQLGRQRWVADIAHELRTPLAILKGEIEAMVDGVRPMNKMNLESLQQEVSHLTLLVDDLKELSNVDQGALNYQMMDCNVSEILSSVLLLAQQERKAVIDVQYNAIETPDIYADSKRLKQLFSNLLQNTLRYTETGGSLQVVVSVHAETIEVLWQDSSPGVSAQDLPHLTERLYRAENSRNRAFGGSGLGLAIVKSICDGHGFTLTPSHSLLGGLCWQLVIPLGDVVDDNQKNHRGE</sequence>
<evidence type="ECO:0000256" key="7">
    <source>
        <dbReference type="ARBA" id="ARBA00022692"/>
    </source>
</evidence>
<dbReference type="PROSITE" id="PS50109">
    <property type="entry name" value="HIS_KIN"/>
    <property type="match status" value="1"/>
</dbReference>
<dbReference type="InterPro" id="IPR003660">
    <property type="entry name" value="HAMP_dom"/>
</dbReference>
<dbReference type="EC" id="2.7.13.3" evidence="3"/>
<dbReference type="PROSITE" id="PS50885">
    <property type="entry name" value="HAMP"/>
    <property type="match status" value="1"/>
</dbReference>
<reference evidence="18" key="1">
    <citation type="submission" date="2021-12" db="EMBL/GenBank/DDBJ databases">
        <authorList>
            <person name="Rodrigo-Torres L."/>
            <person name="Arahal R. D."/>
            <person name="Lucena T."/>
        </authorList>
    </citation>
    <scope>NUCLEOTIDE SEQUENCE</scope>
    <source>
        <strain evidence="18">CECT 8267</strain>
    </source>
</reference>
<dbReference type="InterPro" id="IPR003594">
    <property type="entry name" value="HATPase_dom"/>
</dbReference>
<dbReference type="Gene3D" id="1.10.287.130">
    <property type="match status" value="1"/>
</dbReference>
<gene>
    <name evidence="18" type="primary">baeS</name>
    <name evidence="18" type="ORF">SIN8267_03185</name>
</gene>
<feature type="domain" description="Histidine kinase" evidence="16">
    <location>
        <begin position="266"/>
        <end position="479"/>
    </location>
</feature>
<dbReference type="Proteomes" id="UP000838100">
    <property type="component" value="Unassembled WGS sequence"/>
</dbReference>
<evidence type="ECO:0000256" key="1">
    <source>
        <dbReference type="ARBA" id="ARBA00000085"/>
    </source>
</evidence>
<keyword evidence="7 15" id="KW-0812">Transmembrane</keyword>
<dbReference type="EMBL" id="CAKLPX010000004">
    <property type="protein sequence ID" value="CAH0993046.1"/>
    <property type="molecule type" value="Genomic_DNA"/>
</dbReference>
<evidence type="ECO:0000256" key="4">
    <source>
        <dbReference type="ARBA" id="ARBA00022475"/>
    </source>
</evidence>
<keyword evidence="5" id="KW-0597">Phosphoprotein</keyword>
<dbReference type="InterPro" id="IPR050398">
    <property type="entry name" value="HssS/ArlS-like"/>
</dbReference>
<keyword evidence="6 18" id="KW-0808">Transferase</keyword>
<evidence type="ECO:0000313" key="19">
    <source>
        <dbReference type="Proteomes" id="UP000838100"/>
    </source>
</evidence>
<evidence type="ECO:0000256" key="12">
    <source>
        <dbReference type="ARBA" id="ARBA00023012"/>
    </source>
</evidence>
<keyword evidence="8" id="KW-0547">Nucleotide-binding</keyword>
<dbReference type="Gene3D" id="3.30.565.10">
    <property type="entry name" value="Histidine kinase-like ATPase, C-terminal domain"/>
    <property type="match status" value="1"/>
</dbReference>
<evidence type="ECO:0000259" key="16">
    <source>
        <dbReference type="PROSITE" id="PS50109"/>
    </source>
</evidence>
<dbReference type="InterPro" id="IPR036097">
    <property type="entry name" value="HisK_dim/P_sf"/>
</dbReference>
<dbReference type="SMART" id="SM00304">
    <property type="entry name" value="HAMP"/>
    <property type="match status" value="1"/>
</dbReference>
<protein>
    <recommendedName>
        <fullName evidence="3">histidine kinase</fullName>
        <ecNumber evidence="3">2.7.13.3</ecNumber>
    </recommendedName>
</protein>
<keyword evidence="19" id="KW-1185">Reference proteome</keyword>
<evidence type="ECO:0000256" key="2">
    <source>
        <dbReference type="ARBA" id="ARBA00004651"/>
    </source>
</evidence>
<evidence type="ECO:0000256" key="5">
    <source>
        <dbReference type="ARBA" id="ARBA00022553"/>
    </source>
</evidence>
<dbReference type="SUPFAM" id="SSF158472">
    <property type="entry name" value="HAMP domain-like"/>
    <property type="match status" value="1"/>
</dbReference>
<dbReference type="GO" id="GO:0004673">
    <property type="term" value="F:protein histidine kinase activity"/>
    <property type="evidence" value="ECO:0007669"/>
    <property type="project" value="UniProtKB-EC"/>
</dbReference>
<keyword evidence="9 18" id="KW-0418">Kinase</keyword>
<dbReference type="InterPro" id="IPR036890">
    <property type="entry name" value="HATPase_C_sf"/>
</dbReference>
<feature type="transmembrane region" description="Helical" evidence="15">
    <location>
        <begin position="186"/>
        <end position="205"/>
    </location>
</feature>
<evidence type="ECO:0000256" key="3">
    <source>
        <dbReference type="ARBA" id="ARBA00012438"/>
    </source>
</evidence>
<keyword evidence="13 15" id="KW-0472">Membrane</keyword>
<dbReference type="SUPFAM" id="SSF55874">
    <property type="entry name" value="ATPase domain of HSP90 chaperone/DNA topoisomerase II/histidine kinase"/>
    <property type="match status" value="1"/>
</dbReference>
<comment type="catalytic activity">
    <reaction evidence="1">
        <text>ATP + protein L-histidine = ADP + protein N-phospho-L-histidine.</text>
        <dbReference type="EC" id="2.7.13.3"/>
    </reaction>
</comment>
<keyword evidence="12" id="KW-0902">Two-component regulatory system</keyword>
<organism evidence="18 19">
    <name type="scientific">Sinobacterium norvegicum</name>
    <dbReference type="NCBI Taxonomy" id="1641715"/>
    <lineage>
        <taxon>Bacteria</taxon>
        <taxon>Pseudomonadati</taxon>
        <taxon>Pseudomonadota</taxon>
        <taxon>Gammaproteobacteria</taxon>
        <taxon>Cellvibrionales</taxon>
        <taxon>Spongiibacteraceae</taxon>
        <taxon>Sinobacterium</taxon>
    </lineage>
</organism>
<evidence type="ECO:0000256" key="14">
    <source>
        <dbReference type="SAM" id="MobiDB-lite"/>
    </source>
</evidence>
<feature type="domain" description="HAMP" evidence="17">
    <location>
        <begin position="206"/>
        <end position="258"/>
    </location>
</feature>
<dbReference type="Pfam" id="PF02518">
    <property type="entry name" value="HATPase_c"/>
    <property type="match status" value="1"/>
</dbReference>
<dbReference type="InterPro" id="IPR005467">
    <property type="entry name" value="His_kinase_dom"/>
</dbReference>
<evidence type="ECO:0000256" key="13">
    <source>
        <dbReference type="ARBA" id="ARBA00023136"/>
    </source>
</evidence>
<dbReference type="SUPFAM" id="SSF47384">
    <property type="entry name" value="Homodimeric domain of signal transducing histidine kinase"/>
    <property type="match status" value="1"/>
</dbReference>
<dbReference type="Gene3D" id="6.10.340.10">
    <property type="match status" value="1"/>
</dbReference>
<proteinExistence type="predicted"/>
<evidence type="ECO:0000256" key="6">
    <source>
        <dbReference type="ARBA" id="ARBA00022679"/>
    </source>
</evidence>
<accession>A0ABN8EL09</accession>
<keyword evidence="4" id="KW-1003">Cell membrane</keyword>
<comment type="subcellular location">
    <subcellularLocation>
        <location evidence="2">Cell membrane</location>
        <topology evidence="2">Multi-pass membrane protein</topology>
    </subcellularLocation>
</comment>